<reference evidence="3" key="1">
    <citation type="journal article" date="2019" name="Int. J. Syst. Evol. Microbiol.">
        <title>The Global Catalogue of Microorganisms (GCM) 10K type strain sequencing project: providing services to taxonomists for standard genome sequencing and annotation.</title>
        <authorList>
            <consortium name="The Broad Institute Genomics Platform"/>
            <consortium name="The Broad Institute Genome Sequencing Center for Infectious Disease"/>
            <person name="Wu L."/>
            <person name="Ma J."/>
        </authorList>
    </citation>
    <scope>NUCLEOTIDE SEQUENCE [LARGE SCALE GENOMIC DNA]</scope>
    <source>
        <strain evidence="3">KCTC 52368</strain>
    </source>
</reference>
<dbReference type="EMBL" id="JBHULB010000007">
    <property type="protein sequence ID" value="MFD2586519.1"/>
    <property type="molecule type" value="Genomic_DNA"/>
</dbReference>
<evidence type="ECO:0000256" key="1">
    <source>
        <dbReference type="SAM" id="MobiDB-lite"/>
    </source>
</evidence>
<feature type="region of interest" description="Disordered" evidence="1">
    <location>
        <begin position="23"/>
        <end position="43"/>
    </location>
</feature>
<gene>
    <name evidence="2" type="ORF">ACFSQJ_06235</name>
</gene>
<evidence type="ECO:0000313" key="2">
    <source>
        <dbReference type="EMBL" id="MFD2586519.1"/>
    </source>
</evidence>
<protein>
    <submittedName>
        <fullName evidence="2">Uncharacterized protein</fullName>
    </submittedName>
</protein>
<dbReference type="Proteomes" id="UP001597526">
    <property type="component" value="Unassembled WGS sequence"/>
</dbReference>
<sequence>MEDIFKSGLLGLALIGALALASANSSESENSNNDYTESKTEEVTMAVEETVTEEAKIKNKKDFHIPL</sequence>
<name>A0ABW5MVL1_9FLAO</name>
<organism evidence="2 3">
    <name type="scientific">Croceitalea marina</name>
    <dbReference type="NCBI Taxonomy" id="1775166"/>
    <lineage>
        <taxon>Bacteria</taxon>
        <taxon>Pseudomonadati</taxon>
        <taxon>Bacteroidota</taxon>
        <taxon>Flavobacteriia</taxon>
        <taxon>Flavobacteriales</taxon>
        <taxon>Flavobacteriaceae</taxon>
        <taxon>Croceitalea</taxon>
    </lineage>
</organism>
<accession>A0ABW5MVL1</accession>
<comment type="caution">
    <text evidence="2">The sequence shown here is derived from an EMBL/GenBank/DDBJ whole genome shotgun (WGS) entry which is preliminary data.</text>
</comment>
<proteinExistence type="predicted"/>
<feature type="compositionally biased region" description="Low complexity" evidence="1">
    <location>
        <begin position="23"/>
        <end position="33"/>
    </location>
</feature>
<dbReference type="RefSeq" id="WP_377766095.1">
    <property type="nucleotide sequence ID" value="NZ_JBHULB010000007.1"/>
</dbReference>
<evidence type="ECO:0000313" key="3">
    <source>
        <dbReference type="Proteomes" id="UP001597526"/>
    </source>
</evidence>
<keyword evidence="3" id="KW-1185">Reference proteome</keyword>